<evidence type="ECO:0000313" key="2">
    <source>
        <dbReference type="Proteomes" id="UP001596215"/>
    </source>
</evidence>
<evidence type="ECO:0000313" key="1">
    <source>
        <dbReference type="EMBL" id="MFC6363042.1"/>
    </source>
</evidence>
<comment type="caution">
    <text evidence="1">The sequence shown here is derived from an EMBL/GenBank/DDBJ whole genome shotgun (WGS) entry which is preliminary data.</text>
</comment>
<organism evidence="1 2">
    <name type="scientific">Tatumella punctata</name>
    <dbReference type="NCBI Taxonomy" id="399969"/>
    <lineage>
        <taxon>Bacteria</taxon>
        <taxon>Pseudomonadati</taxon>
        <taxon>Pseudomonadota</taxon>
        <taxon>Gammaproteobacteria</taxon>
        <taxon>Enterobacterales</taxon>
        <taxon>Erwiniaceae</taxon>
        <taxon>Tatumella</taxon>
    </lineage>
</organism>
<keyword evidence="2" id="KW-1185">Reference proteome</keyword>
<dbReference type="EMBL" id="JBHSUC010000019">
    <property type="protein sequence ID" value="MFC6363042.1"/>
    <property type="molecule type" value="Genomic_DNA"/>
</dbReference>
<name>A0ABW1VTB8_9GAMM</name>
<proteinExistence type="predicted"/>
<gene>
    <name evidence="1" type="ORF">ACFP73_13210</name>
</gene>
<reference evidence="2" key="1">
    <citation type="journal article" date="2019" name="Int. J. Syst. Evol. Microbiol.">
        <title>The Global Catalogue of Microorganisms (GCM) 10K type strain sequencing project: providing services to taxonomists for standard genome sequencing and annotation.</title>
        <authorList>
            <consortium name="The Broad Institute Genomics Platform"/>
            <consortium name="The Broad Institute Genome Sequencing Center for Infectious Disease"/>
            <person name="Wu L."/>
            <person name="Ma J."/>
        </authorList>
    </citation>
    <scope>NUCLEOTIDE SEQUENCE [LARGE SCALE GENOMIC DNA]</scope>
    <source>
        <strain evidence="2">CGMCC 4.1530</strain>
    </source>
</reference>
<dbReference type="PROSITE" id="PS51257">
    <property type="entry name" value="PROKAR_LIPOPROTEIN"/>
    <property type="match status" value="1"/>
</dbReference>
<dbReference type="Proteomes" id="UP001596215">
    <property type="component" value="Unassembled WGS sequence"/>
</dbReference>
<dbReference type="Gene3D" id="1.25.40.10">
    <property type="entry name" value="Tetratricopeptide repeat domain"/>
    <property type="match status" value="1"/>
</dbReference>
<dbReference type="SUPFAM" id="SSF48452">
    <property type="entry name" value="TPR-like"/>
    <property type="match status" value="1"/>
</dbReference>
<dbReference type="InterPro" id="IPR011990">
    <property type="entry name" value="TPR-like_helical_dom_sf"/>
</dbReference>
<protein>
    <submittedName>
        <fullName evidence="1">Tight adherance operon protein</fullName>
    </submittedName>
</protein>
<sequence>MKLVKPTVITVLFMLLTGCNQTTTIAGKKFALSDGSASEQILLKTGNYSGLIKMKQEELKKNNSPQIRYQLAEYYYQAGDFQSSLYHLQKLMVSGADMKVYLLESKNLNSLRKYKEALNFIGIALNKNPNSGEALNLKGVIQAEMGDLNGALDSFGLARNAYFQEESVVNNIAMIYIVQKRYHEAVQMLLPVYLRGYRNPQLDRNLAFALVKTGDLRYAKEIIKRGSYAKNPDMLVADLFRVESF</sequence>
<accession>A0ABW1VTB8</accession>
<dbReference type="RefSeq" id="WP_212710378.1">
    <property type="nucleotide sequence ID" value="NZ_BAAAFW010000055.1"/>
</dbReference>